<name>A0A6S7LAJ2_PARCT</name>
<protein>
    <submittedName>
        <fullName evidence="1">Uncharacterized protein</fullName>
    </submittedName>
</protein>
<accession>A0A6S7LAJ2</accession>
<reference evidence="1" key="1">
    <citation type="submission" date="2020-04" db="EMBL/GenBank/DDBJ databases">
        <authorList>
            <person name="Alioto T."/>
            <person name="Alioto T."/>
            <person name="Gomez Garrido J."/>
        </authorList>
    </citation>
    <scope>NUCLEOTIDE SEQUENCE</scope>
    <source>
        <strain evidence="1">A484AB</strain>
    </source>
</reference>
<proteinExistence type="predicted"/>
<evidence type="ECO:0000313" key="1">
    <source>
        <dbReference type="EMBL" id="CAB4034742.1"/>
    </source>
</evidence>
<dbReference type="EMBL" id="CACRXK020020378">
    <property type="protein sequence ID" value="CAB4034742.1"/>
    <property type="molecule type" value="Genomic_DNA"/>
</dbReference>
<dbReference type="AlphaFoldDB" id="A0A6S7LAJ2"/>
<gene>
    <name evidence="1" type="ORF">PACLA_8A052539</name>
</gene>
<comment type="caution">
    <text evidence="1">The sequence shown here is derived from an EMBL/GenBank/DDBJ whole genome shotgun (WGS) entry which is preliminary data.</text>
</comment>
<evidence type="ECO:0000313" key="2">
    <source>
        <dbReference type="Proteomes" id="UP001152795"/>
    </source>
</evidence>
<sequence length="135" mass="15171">GSIYKVEATGESEALTDITFVLPPNRNHFQPMFELRFKKEDTWYSVHASESGVTASKITDGATLFGVIQFWSPNSPYVALRSNQQQGDHNLYLSSNGAGVMKLKRWNKPIPESPFTTPEVDPALLFRVVRPLDQD</sequence>
<keyword evidence="2" id="KW-1185">Reference proteome</keyword>
<feature type="non-terminal residue" evidence="1">
    <location>
        <position position="135"/>
    </location>
</feature>
<organism evidence="1 2">
    <name type="scientific">Paramuricea clavata</name>
    <name type="common">Red gorgonian</name>
    <name type="synonym">Violescent sea-whip</name>
    <dbReference type="NCBI Taxonomy" id="317549"/>
    <lineage>
        <taxon>Eukaryota</taxon>
        <taxon>Metazoa</taxon>
        <taxon>Cnidaria</taxon>
        <taxon>Anthozoa</taxon>
        <taxon>Octocorallia</taxon>
        <taxon>Malacalcyonacea</taxon>
        <taxon>Plexauridae</taxon>
        <taxon>Paramuricea</taxon>
    </lineage>
</organism>
<dbReference type="Proteomes" id="UP001152795">
    <property type="component" value="Unassembled WGS sequence"/>
</dbReference>